<dbReference type="EMBL" id="RZGZ01000002">
    <property type="protein sequence ID" value="RUR01833.1"/>
    <property type="molecule type" value="Genomic_DNA"/>
</dbReference>
<gene>
    <name evidence="5" type="ORF">ELQ94_10315</name>
</gene>
<organism evidence="5 6">
    <name type="scientific">Labedella endophytica</name>
    <dbReference type="NCBI Taxonomy" id="1523160"/>
    <lineage>
        <taxon>Bacteria</taxon>
        <taxon>Bacillati</taxon>
        <taxon>Actinomycetota</taxon>
        <taxon>Actinomycetes</taxon>
        <taxon>Micrococcales</taxon>
        <taxon>Microbacteriaceae</taxon>
        <taxon>Labedella</taxon>
    </lineage>
</organism>
<sequence>MSVVVSTSSSTPIYEQISSQLRSTILSGEIAAGQSLPSLRQLAADLRVSIITVTRAYNDLAAEGLVKSEHGRGFVVLEVDPETARASLNDRVDAILTELRSAAIHARLSAGDVHHRLDQIWREDD</sequence>
<keyword evidence="6" id="KW-1185">Reference proteome</keyword>
<evidence type="ECO:0000256" key="1">
    <source>
        <dbReference type="ARBA" id="ARBA00023015"/>
    </source>
</evidence>
<dbReference type="PANTHER" id="PTHR38445:SF7">
    <property type="entry name" value="GNTR-FAMILY TRANSCRIPTIONAL REGULATOR"/>
    <property type="match status" value="1"/>
</dbReference>
<feature type="domain" description="HTH gntR-type" evidence="4">
    <location>
        <begin position="11"/>
        <end position="79"/>
    </location>
</feature>
<keyword evidence="3" id="KW-0804">Transcription</keyword>
<dbReference type="GO" id="GO:0003700">
    <property type="term" value="F:DNA-binding transcription factor activity"/>
    <property type="evidence" value="ECO:0007669"/>
    <property type="project" value="InterPro"/>
</dbReference>
<dbReference type="RefSeq" id="WP_127049761.1">
    <property type="nucleotide sequence ID" value="NZ_RZGZ01000002.1"/>
</dbReference>
<dbReference type="Gene3D" id="1.10.10.10">
    <property type="entry name" value="Winged helix-like DNA-binding domain superfamily/Winged helix DNA-binding domain"/>
    <property type="match status" value="1"/>
</dbReference>
<dbReference type="SMART" id="SM00345">
    <property type="entry name" value="HTH_GNTR"/>
    <property type="match status" value="1"/>
</dbReference>
<dbReference type="SUPFAM" id="SSF46785">
    <property type="entry name" value="Winged helix' DNA-binding domain"/>
    <property type="match status" value="1"/>
</dbReference>
<evidence type="ECO:0000256" key="3">
    <source>
        <dbReference type="ARBA" id="ARBA00023163"/>
    </source>
</evidence>
<accession>A0A3S0VUI0</accession>
<name>A0A3S0VUI0_9MICO</name>
<dbReference type="InterPro" id="IPR000524">
    <property type="entry name" value="Tscrpt_reg_HTH_GntR"/>
</dbReference>
<evidence type="ECO:0000259" key="4">
    <source>
        <dbReference type="PROSITE" id="PS50949"/>
    </source>
</evidence>
<dbReference type="Proteomes" id="UP000274909">
    <property type="component" value="Unassembled WGS sequence"/>
</dbReference>
<keyword evidence="1" id="KW-0805">Transcription regulation</keyword>
<dbReference type="PROSITE" id="PS50949">
    <property type="entry name" value="HTH_GNTR"/>
    <property type="match status" value="1"/>
</dbReference>
<dbReference type="InterPro" id="IPR036388">
    <property type="entry name" value="WH-like_DNA-bd_sf"/>
</dbReference>
<protein>
    <submittedName>
        <fullName evidence="5">GntR family transcriptional regulator</fullName>
    </submittedName>
</protein>
<keyword evidence="2" id="KW-0238">DNA-binding</keyword>
<dbReference type="Pfam" id="PF00392">
    <property type="entry name" value="GntR"/>
    <property type="match status" value="1"/>
</dbReference>
<evidence type="ECO:0000256" key="2">
    <source>
        <dbReference type="ARBA" id="ARBA00023125"/>
    </source>
</evidence>
<dbReference type="OrthoDB" id="4307011at2"/>
<dbReference type="InterPro" id="IPR036390">
    <property type="entry name" value="WH_DNA-bd_sf"/>
</dbReference>
<dbReference type="GO" id="GO:0003677">
    <property type="term" value="F:DNA binding"/>
    <property type="evidence" value="ECO:0007669"/>
    <property type="project" value="UniProtKB-KW"/>
</dbReference>
<dbReference type="CDD" id="cd07377">
    <property type="entry name" value="WHTH_GntR"/>
    <property type="match status" value="1"/>
</dbReference>
<comment type="caution">
    <text evidence="5">The sequence shown here is derived from an EMBL/GenBank/DDBJ whole genome shotgun (WGS) entry which is preliminary data.</text>
</comment>
<evidence type="ECO:0000313" key="5">
    <source>
        <dbReference type="EMBL" id="RUR01833.1"/>
    </source>
</evidence>
<dbReference type="PANTHER" id="PTHR38445">
    <property type="entry name" value="HTH-TYPE TRANSCRIPTIONAL REPRESSOR YTRA"/>
    <property type="match status" value="1"/>
</dbReference>
<dbReference type="AlphaFoldDB" id="A0A3S0VUI0"/>
<proteinExistence type="predicted"/>
<evidence type="ECO:0000313" key="6">
    <source>
        <dbReference type="Proteomes" id="UP000274909"/>
    </source>
</evidence>
<reference evidence="5 6" key="1">
    <citation type="submission" date="2018-12" db="EMBL/GenBank/DDBJ databases">
        <authorList>
            <person name="Li F."/>
        </authorList>
    </citation>
    <scope>NUCLEOTIDE SEQUENCE [LARGE SCALE GENOMIC DNA]</scope>
    <source>
        <strain evidence="5 6">EGI 6500705</strain>
    </source>
</reference>